<dbReference type="EMBL" id="LR586016">
    <property type="protein sequence ID" value="VIP03056.1"/>
    <property type="molecule type" value="Genomic_DNA"/>
</dbReference>
<dbReference type="PANTHER" id="PTHR30093">
    <property type="entry name" value="GENERAL SECRETION PATHWAY PROTEIN G"/>
    <property type="match status" value="1"/>
</dbReference>
<feature type="domain" description="DUF1559" evidence="2">
    <location>
        <begin position="44"/>
        <end position="294"/>
    </location>
</feature>
<dbReference type="NCBIfam" id="TIGR02532">
    <property type="entry name" value="IV_pilin_GFxxxE"/>
    <property type="match status" value="1"/>
</dbReference>
<evidence type="ECO:0000256" key="1">
    <source>
        <dbReference type="SAM" id="Phobius"/>
    </source>
</evidence>
<dbReference type="KEGG" id="tim:GMBLW1_09040"/>
<evidence type="ECO:0000313" key="3">
    <source>
        <dbReference type="EMBL" id="VIP03056.1"/>
    </source>
</evidence>
<keyword evidence="1" id="KW-0472">Membrane</keyword>
<keyword evidence="1" id="KW-0812">Transmembrane</keyword>
<proteinExistence type="predicted"/>
<keyword evidence="4" id="KW-1185">Reference proteome</keyword>
<dbReference type="SUPFAM" id="SSF54523">
    <property type="entry name" value="Pili subunits"/>
    <property type="match status" value="1"/>
</dbReference>
<dbReference type="RefSeq" id="WP_162661423.1">
    <property type="nucleotide sequence ID" value="NZ_LR593887.1"/>
</dbReference>
<evidence type="ECO:0000259" key="2">
    <source>
        <dbReference type="Pfam" id="PF07596"/>
    </source>
</evidence>
<dbReference type="Gene3D" id="3.30.700.10">
    <property type="entry name" value="Glycoprotein, Type 4 Pilin"/>
    <property type="match status" value="1"/>
</dbReference>
<dbReference type="NCBIfam" id="TIGR04294">
    <property type="entry name" value="pre_pil_HX9DG"/>
    <property type="match status" value="1"/>
</dbReference>
<protein>
    <recommendedName>
        <fullName evidence="2">DUF1559 domain-containing protein</fullName>
    </recommendedName>
</protein>
<accession>A0A6C2YNP4</accession>
<sequence length="311" mass="33261">MVAKIENVVPMRPLPSRLGMTLIELLVVIGILGILIGLSLPGIQAIRSSSTKLACQNNLKQIGLAIHAFHDRRGFFPQGPPAGTIDLNVHSPLSWRVLILPELGYPTEGMQAIDALKMEPVDPFVSPPHQGLSLVIKPYVCPADGRLFSSLTNPVGIRAAFTDYIGLRGGRGFEGVLGLSSKIRMSDILDGTTNTLICGERPPPDTLQAGIWYTWLSPEPGNGFRFGPDELIHTVSPVAVPPGDSCVGGIPNAFGPGRPANECDRYHLWSLHSGGANFLFADGSCRYLNYSVNDLLPALSTRAGGEPVSLP</sequence>
<dbReference type="EMBL" id="LR593887">
    <property type="protein sequence ID" value="VTS03255.1"/>
    <property type="molecule type" value="Genomic_DNA"/>
</dbReference>
<dbReference type="InterPro" id="IPR012902">
    <property type="entry name" value="N_methyl_site"/>
</dbReference>
<organism evidence="3">
    <name type="scientific">Tuwongella immobilis</name>
    <dbReference type="NCBI Taxonomy" id="692036"/>
    <lineage>
        <taxon>Bacteria</taxon>
        <taxon>Pseudomonadati</taxon>
        <taxon>Planctomycetota</taxon>
        <taxon>Planctomycetia</taxon>
        <taxon>Gemmatales</taxon>
        <taxon>Gemmataceae</taxon>
        <taxon>Tuwongella</taxon>
    </lineage>
</organism>
<gene>
    <name evidence="3" type="ORF">GMBLW1_09040</name>
</gene>
<dbReference type="Pfam" id="PF07596">
    <property type="entry name" value="SBP_bac_10"/>
    <property type="match status" value="1"/>
</dbReference>
<dbReference type="InterPro" id="IPR045584">
    <property type="entry name" value="Pilin-like"/>
</dbReference>
<dbReference type="PANTHER" id="PTHR30093:SF2">
    <property type="entry name" value="TYPE II SECRETION SYSTEM PROTEIN H"/>
    <property type="match status" value="1"/>
</dbReference>
<reference evidence="3" key="1">
    <citation type="submission" date="2019-04" db="EMBL/GenBank/DDBJ databases">
        <authorList>
            <consortium name="Science for Life Laboratories"/>
        </authorList>
    </citation>
    <scope>NUCLEOTIDE SEQUENCE</scope>
    <source>
        <strain evidence="3">MBLW1</strain>
    </source>
</reference>
<dbReference type="InterPro" id="IPR027558">
    <property type="entry name" value="Pre_pil_HX9DG_C"/>
</dbReference>
<dbReference type="InParanoid" id="A0A6C2YNP4"/>
<dbReference type="AlphaFoldDB" id="A0A6C2YNP4"/>
<dbReference type="Proteomes" id="UP000464378">
    <property type="component" value="Chromosome"/>
</dbReference>
<keyword evidence="1" id="KW-1133">Transmembrane helix</keyword>
<dbReference type="Pfam" id="PF07963">
    <property type="entry name" value="N_methyl"/>
    <property type="match status" value="1"/>
</dbReference>
<evidence type="ECO:0000313" key="4">
    <source>
        <dbReference type="Proteomes" id="UP000464378"/>
    </source>
</evidence>
<dbReference type="InterPro" id="IPR011453">
    <property type="entry name" value="DUF1559"/>
</dbReference>
<name>A0A6C2YNP4_9BACT</name>
<feature type="transmembrane region" description="Helical" evidence="1">
    <location>
        <begin position="21"/>
        <end position="43"/>
    </location>
</feature>